<keyword evidence="4" id="KW-1185">Reference proteome</keyword>
<sequence>MQSTVPIAIASNANRRDVGQNYAANDESDVLQRLGHNREMISTSLSPQKSSGFGGRRRSSSVRDALSAFFGTGNSPTSNLDDYSNLANRNYTTASTAMCRGNSFPSDVVGNCFNITSSYQPDRHRNSVPYSTIDQLHTRQDTGLRRESDPVPLKKLSNSDDVVKPLMTHHANNSAMFIGRVLSDYLADRGFIKQMPLYNKKKVLEISIATSAESVFLPTTKSDETEYLSLIHGSLDHTQTESVNTTSAAENNLLPSSPTVDTLNENNDLSLFSLPAPRSNSGNMTGISGTRDRSNTGNTSLASNNNTSDMDSFVANSNNNITTNVDSTVRNRHLSSHPRSPPNAWNSQMPSFSFALIFSLDKPTTLTDIKVELTSNVRIVWYNGLPPTRNVNEECYNIGSLSWTLDANNFNLFIPKGAKSPLDVVENHSNNRRLKVLQKLSMRKRRSFSNKAVLKESILKNLNASDSANKLNAGIYVFTIPIVLANRIPESLYYPSARVSYTLRLATRLKDEHLQLATSQSRSSSLSPPQKSRSNSYSHPQEYSHVDDSIEGETYNNDKNANGKSAFPSSWLKSAKDRLKRNNSNGDSEHNGTSSTCNSTSQYDSEATIYSEYPLRLVRTPPEISITTANKPLYINKVWENCLSYEVSFAQKYVPLNGEIPITIKVAPLVKSLSVKRIRVSCREKISYKSKDYRHDFDQLDPLASDPCNPYHMRYSVRKKKDRRLPLFEVASKCTSGPSIREEVVTNTVDDNLLAYTSSKEDNKDIPFSESFTVKTKLKFPKYSEIDATKATNLPPYGIDLFDPVKDSIQSESTSNNGKVLGLLMGRSSKTPKAFHKIQRDKDHNEINDKNGNPITTLQTSSNVPIQHYTRLNKPRRGLYLDSMHFKNIQCSHKLEIILRVSKTDSGASKMIRHYEIIVDTPIYLISDLCNTSNIDLPTYDMATTESSKVLPPTFEEATSVPASPRSSLSYYPDDISMQQLNLSRSTSLANGYLSTVHPKTTAFSDTFHATQNRDQQEQQVRPFRAEEYVPHMVDGNNAYNNMDGLLSQDILRKEGASTLFKKDIVTMDFNNNIFTPRHDSRISIDNNDNYNDNDNNDNESDIEGPGSMIQPGPEPPRYEEISS</sequence>
<feature type="compositionally biased region" description="Polar residues" evidence="1">
    <location>
        <begin position="278"/>
        <end position="288"/>
    </location>
</feature>
<organism evidence="3 4">
    <name type="scientific">Saccharomyces mikatae IFO 1815</name>
    <dbReference type="NCBI Taxonomy" id="226126"/>
    <lineage>
        <taxon>Eukaryota</taxon>
        <taxon>Fungi</taxon>
        <taxon>Dikarya</taxon>
        <taxon>Ascomycota</taxon>
        <taxon>Saccharomycotina</taxon>
        <taxon>Saccharomycetes</taxon>
        <taxon>Saccharomycetales</taxon>
        <taxon>Saccharomycetaceae</taxon>
        <taxon>Saccharomyces</taxon>
    </lineage>
</organism>
<feature type="region of interest" description="Disordered" evidence="1">
    <location>
        <begin position="516"/>
        <end position="545"/>
    </location>
</feature>
<proteinExistence type="predicted"/>
<dbReference type="GO" id="GO:0005829">
    <property type="term" value="C:cytosol"/>
    <property type="evidence" value="ECO:0007669"/>
    <property type="project" value="TreeGrafter"/>
</dbReference>
<dbReference type="InterPro" id="IPR011022">
    <property type="entry name" value="Arrestin_C-like"/>
</dbReference>
<dbReference type="GO" id="GO:0030674">
    <property type="term" value="F:protein-macromolecule adaptor activity"/>
    <property type="evidence" value="ECO:0007669"/>
    <property type="project" value="TreeGrafter"/>
</dbReference>
<accession>A0AA35NG71</accession>
<feature type="region of interest" description="Disordered" evidence="1">
    <location>
        <begin position="237"/>
        <end position="325"/>
    </location>
</feature>
<dbReference type="PANTHER" id="PTHR11188">
    <property type="entry name" value="ARRESTIN DOMAIN CONTAINING PROTEIN"/>
    <property type="match status" value="1"/>
</dbReference>
<dbReference type="EMBL" id="OX365772">
    <property type="protein sequence ID" value="CAI4036900.1"/>
    <property type="molecule type" value="Genomic_DNA"/>
</dbReference>
<dbReference type="PANTHER" id="PTHR11188:SF168">
    <property type="entry name" value="PROTEIN ECM21-RELATED"/>
    <property type="match status" value="1"/>
</dbReference>
<gene>
    <name evidence="3" type="primary">SMKI16G1950</name>
    <name evidence="3" type="ORF">SMKI_16G1950</name>
</gene>
<dbReference type="GO" id="GO:0031625">
    <property type="term" value="F:ubiquitin protein ligase binding"/>
    <property type="evidence" value="ECO:0007669"/>
    <property type="project" value="TreeGrafter"/>
</dbReference>
<feature type="region of interest" description="Disordered" evidence="1">
    <location>
        <begin position="1077"/>
        <end position="1124"/>
    </location>
</feature>
<dbReference type="Gene3D" id="2.60.40.640">
    <property type="match status" value="1"/>
</dbReference>
<dbReference type="AlphaFoldDB" id="A0AA35NG71"/>
<dbReference type="RefSeq" id="XP_056080017.1">
    <property type="nucleotide sequence ID" value="XM_056226283.1"/>
</dbReference>
<feature type="compositionally biased region" description="Polar residues" evidence="1">
    <location>
        <begin position="295"/>
        <end position="325"/>
    </location>
</feature>
<name>A0AA35NG71_SACMI</name>
<dbReference type="GeneID" id="80921825"/>
<dbReference type="Proteomes" id="UP001161438">
    <property type="component" value="Chromosome 16"/>
</dbReference>
<reference evidence="3" key="1">
    <citation type="submission" date="2022-10" db="EMBL/GenBank/DDBJ databases">
        <authorList>
            <person name="Byrne P K."/>
        </authorList>
    </citation>
    <scope>NUCLEOTIDE SEQUENCE</scope>
    <source>
        <strain evidence="3">IFO1815</strain>
    </source>
</reference>
<evidence type="ECO:0000313" key="3">
    <source>
        <dbReference type="EMBL" id="CAI4036900.1"/>
    </source>
</evidence>
<feature type="domain" description="Arrestin C-terminal-like" evidence="2">
    <location>
        <begin position="639"/>
        <end position="930"/>
    </location>
</feature>
<feature type="compositionally biased region" description="Polar residues" evidence="1">
    <location>
        <begin position="240"/>
        <end position="270"/>
    </location>
</feature>
<feature type="compositionally biased region" description="Low complexity" evidence="1">
    <location>
        <begin position="519"/>
        <end position="536"/>
    </location>
</feature>
<protein>
    <recommendedName>
        <fullName evidence="2">Arrestin C-terminal-like domain-containing protein</fullName>
    </recommendedName>
</protein>
<feature type="compositionally biased region" description="Polar residues" evidence="1">
    <location>
        <begin position="582"/>
        <end position="603"/>
    </location>
</feature>
<dbReference type="GO" id="GO:0070086">
    <property type="term" value="P:ubiquitin-dependent endocytosis"/>
    <property type="evidence" value="ECO:0007669"/>
    <property type="project" value="TreeGrafter"/>
</dbReference>
<dbReference type="InterPro" id="IPR014752">
    <property type="entry name" value="Arrestin-like_C"/>
</dbReference>
<evidence type="ECO:0000259" key="2">
    <source>
        <dbReference type="SMART" id="SM01017"/>
    </source>
</evidence>
<evidence type="ECO:0000313" key="4">
    <source>
        <dbReference type="Proteomes" id="UP001161438"/>
    </source>
</evidence>
<dbReference type="SMART" id="SM01017">
    <property type="entry name" value="Arrestin_C"/>
    <property type="match status" value="1"/>
</dbReference>
<evidence type="ECO:0000256" key="1">
    <source>
        <dbReference type="SAM" id="MobiDB-lite"/>
    </source>
</evidence>
<feature type="region of interest" description="Disordered" evidence="1">
    <location>
        <begin position="579"/>
        <end position="603"/>
    </location>
</feature>
<dbReference type="InterPro" id="IPR050357">
    <property type="entry name" value="Arrestin_domain-protein"/>
</dbReference>